<dbReference type="AlphaFoldDB" id="A0A290QIT3"/>
<dbReference type="SMART" id="SM00138">
    <property type="entry name" value="MeTrc"/>
    <property type="match status" value="1"/>
</dbReference>
<feature type="domain" description="CheR-type methyltransferase" evidence="1">
    <location>
        <begin position="11"/>
        <end position="275"/>
    </location>
</feature>
<dbReference type="InterPro" id="IPR050903">
    <property type="entry name" value="Bact_Chemotaxis_MeTrfase"/>
</dbReference>
<dbReference type="InterPro" id="IPR022642">
    <property type="entry name" value="CheR_C"/>
</dbReference>
<dbReference type="KEGG" id="vbh:CMV30_19110"/>
<dbReference type="Pfam" id="PF03705">
    <property type="entry name" value="CheR_N"/>
    <property type="match status" value="1"/>
</dbReference>
<evidence type="ECO:0000313" key="3">
    <source>
        <dbReference type="Proteomes" id="UP000217265"/>
    </source>
</evidence>
<sequence>MPGDEEKEFDDLRLLLDTVHQRSGLDFREYAFSSLRRRVARAVRETGTENVSGLHLRLKSDGQALDYLIRQLTVHTTAMFRDPGFFRVLREQVVPVLKTYPFVRLWVAGCSTGEEVYSLSILLHEEGIAERCRIYATDLSENVLERARAGVFPLAAMQEYSRNYQLAGGRVPFSDYFTADTESVIFRRHLRDNVVFGTHNLVSDASFNEFHLILCRNVMIYFQRELQERVHALFHDSLVTFGFLGLGRSEAVRFTAYRDCYDTIDAKERVFRKIK</sequence>
<dbReference type="InterPro" id="IPR000780">
    <property type="entry name" value="CheR_MeTrfase"/>
</dbReference>
<dbReference type="InterPro" id="IPR022641">
    <property type="entry name" value="CheR_N"/>
</dbReference>
<keyword evidence="3" id="KW-1185">Reference proteome</keyword>
<dbReference type="GO" id="GO:0008757">
    <property type="term" value="F:S-adenosylmethionine-dependent methyltransferase activity"/>
    <property type="evidence" value="ECO:0007669"/>
    <property type="project" value="InterPro"/>
</dbReference>
<organism evidence="2 3">
    <name type="scientific">Nibricoccus aquaticus</name>
    <dbReference type="NCBI Taxonomy" id="2576891"/>
    <lineage>
        <taxon>Bacteria</taxon>
        <taxon>Pseudomonadati</taxon>
        <taxon>Verrucomicrobiota</taxon>
        <taxon>Opitutia</taxon>
        <taxon>Opitutales</taxon>
        <taxon>Opitutaceae</taxon>
        <taxon>Nibricoccus</taxon>
    </lineage>
</organism>
<protein>
    <submittedName>
        <fullName evidence="2">Chemotaxis protein CheR</fullName>
    </submittedName>
</protein>
<dbReference type="PRINTS" id="PR00996">
    <property type="entry name" value="CHERMTFRASE"/>
</dbReference>
<dbReference type="PROSITE" id="PS50123">
    <property type="entry name" value="CHER"/>
    <property type="match status" value="1"/>
</dbReference>
<evidence type="ECO:0000259" key="1">
    <source>
        <dbReference type="PROSITE" id="PS50123"/>
    </source>
</evidence>
<proteinExistence type="predicted"/>
<dbReference type="SUPFAM" id="SSF47757">
    <property type="entry name" value="Chemotaxis receptor methyltransferase CheR, N-terminal domain"/>
    <property type="match status" value="1"/>
</dbReference>
<dbReference type="Proteomes" id="UP000217265">
    <property type="component" value="Chromosome"/>
</dbReference>
<dbReference type="EMBL" id="CP023344">
    <property type="protein sequence ID" value="ATC66246.1"/>
    <property type="molecule type" value="Genomic_DNA"/>
</dbReference>
<dbReference type="SUPFAM" id="SSF53335">
    <property type="entry name" value="S-adenosyl-L-methionine-dependent methyltransferases"/>
    <property type="match status" value="1"/>
</dbReference>
<dbReference type="InterPro" id="IPR029063">
    <property type="entry name" value="SAM-dependent_MTases_sf"/>
</dbReference>
<gene>
    <name evidence="2" type="ORF">CMV30_19110</name>
</gene>
<dbReference type="Pfam" id="PF01739">
    <property type="entry name" value="CheR"/>
    <property type="match status" value="1"/>
</dbReference>
<reference evidence="2 3" key="1">
    <citation type="submission" date="2017-09" db="EMBL/GenBank/DDBJ databases">
        <title>Complete genome sequence of Verrucomicrobial strain HZ-65, isolated from freshwater.</title>
        <authorList>
            <person name="Choi A."/>
        </authorList>
    </citation>
    <scope>NUCLEOTIDE SEQUENCE [LARGE SCALE GENOMIC DNA]</scope>
    <source>
        <strain evidence="2 3">HZ-65</strain>
    </source>
</reference>
<dbReference type="PANTHER" id="PTHR24422">
    <property type="entry name" value="CHEMOTAXIS PROTEIN METHYLTRANSFERASE"/>
    <property type="match status" value="1"/>
</dbReference>
<dbReference type="Gene3D" id="3.40.50.150">
    <property type="entry name" value="Vaccinia Virus protein VP39"/>
    <property type="match status" value="1"/>
</dbReference>
<name>A0A290QIT3_9BACT</name>
<evidence type="ECO:0000313" key="2">
    <source>
        <dbReference type="EMBL" id="ATC66246.1"/>
    </source>
</evidence>
<dbReference type="OrthoDB" id="9816309at2"/>
<dbReference type="PANTHER" id="PTHR24422:SF8">
    <property type="entry name" value="CHEMOTAXIS PROTEIN"/>
    <property type="match status" value="1"/>
</dbReference>
<accession>A0A290QIT3</accession>